<dbReference type="Proteomes" id="UP000295375">
    <property type="component" value="Unassembled WGS sequence"/>
</dbReference>
<dbReference type="InterPro" id="IPR011257">
    <property type="entry name" value="DNA_glycosylase"/>
</dbReference>
<reference evidence="7 8" key="1">
    <citation type="submission" date="2019-03" db="EMBL/GenBank/DDBJ databases">
        <title>Genomic Encyclopedia of Type Strains, Phase IV (KMG-IV): sequencing the most valuable type-strain genomes for metagenomic binning, comparative biology and taxonomic classification.</title>
        <authorList>
            <person name="Goeker M."/>
        </authorList>
    </citation>
    <scope>NUCLEOTIDE SEQUENCE [LARGE SCALE GENOMIC DNA]</scope>
    <source>
        <strain evidence="7 8">DSM 103792</strain>
    </source>
</reference>
<gene>
    <name evidence="7" type="ORF">EV696_11229</name>
</gene>
<dbReference type="CDD" id="cd00056">
    <property type="entry name" value="ENDO3c"/>
    <property type="match status" value="1"/>
</dbReference>
<evidence type="ECO:0000259" key="6">
    <source>
        <dbReference type="SMART" id="SM00478"/>
    </source>
</evidence>
<dbReference type="GO" id="GO:0032993">
    <property type="term" value="C:protein-DNA complex"/>
    <property type="evidence" value="ECO:0007669"/>
    <property type="project" value="TreeGrafter"/>
</dbReference>
<dbReference type="InterPro" id="IPR051912">
    <property type="entry name" value="Alkylbase_DNA_Glycosylase/TA"/>
</dbReference>
<keyword evidence="4" id="KW-0227">DNA damage</keyword>
<dbReference type="AlphaFoldDB" id="A0A4R6UTL4"/>
<proteinExistence type="inferred from homology"/>
<dbReference type="Gene3D" id="1.10.1670.40">
    <property type="match status" value="1"/>
</dbReference>
<keyword evidence="8" id="KW-1185">Reference proteome</keyword>
<dbReference type="SUPFAM" id="SSF48150">
    <property type="entry name" value="DNA-glycosylase"/>
    <property type="match status" value="1"/>
</dbReference>
<comment type="caution">
    <text evidence="7">The sequence shown here is derived from an EMBL/GenBank/DDBJ whole genome shotgun (WGS) entry which is preliminary data.</text>
</comment>
<sequence>MKPELITDEAVLQRAVRHIAGRDRVMAAVIERFGPCRMTPWTNEPFSALVNSVISQQLSVKAADTIAKRCLQVAGRGERFVPKKLLDASDETLRGCGLSGAKVRYIKGIADAAQRKQVNFAQLRQLPDEQLIKALTAFSGIGVWTAEMLMIFAFGHPDIMSLGDLGLRRGVETIYELDHAPSDRVILGAAESWRPYRSVASWYLWRAWEEKQSRARASAKESQ</sequence>
<dbReference type="GO" id="GO:0006285">
    <property type="term" value="P:base-excision repair, AP site formation"/>
    <property type="evidence" value="ECO:0007669"/>
    <property type="project" value="TreeGrafter"/>
</dbReference>
<dbReference type="GO" id="GO:0006307">
    <property type="term" value="P:DNA alkylation repair"/>
    <property type="evidence" value="ECO:0007669"/>
    <property type="project" value="TreeGrafter"/>
</dbReference>
<dbReference type="EC" id="3.2.2.21" evidence="3"/>
<comment type="similarity">
    <text evidence="2">Belongs to the alkylbase DNA glycosidase AlkA family.</text>
</comment>
<dbReference type="PANTHER" id="PTHR43003">
    <property type="entry name" value="DNA-3-METHYLADENINE GLYCOSYLASE"/>
    <property type="match status" value="1"/>
</dbReference>
<dbReference type="GO" id="GO:0032131">
    <property type="term" value="F:alkylated DNA binding"/>
    <property type="evidence" value="ECO:0007669"/>
    <property type="project" value="TreeGrafter"/>
</dbReference>
<evidence type="ECO:0000313" key="7">
    <source>
        <dbReference type="EMBL" id="TDQ46774.1"/>
    </source>
</evidence>
<dbReference type="SMART" id="SM00478">
    <property type="entry name" value="ENDO3c"/>
    <property type="match status" value="1"/>
</dbReference>
<protein>
    <recommendedName>
        <fullName evidence="3">DNA-3-methyladenine glycosylase II</fullName>
        <ecNumber evidence="3">3.2.2.21</ecNumber>
    </recommendedName>
</protein>
<keyword evidence="5" id="KW-0234">DNA repair</keyword>
<dbReference type="GO" id="GO:0043916">
    <property type="term" value="F:DNA-7-methylguanine glycosylase activity"/>
    <property type="evidence" value="ECO:0007669"/>
    <property type="project" value="TreeGrafter"/>
</dbReference>
<dbReference type="OrthoDB" id="9811249at2"/>
<evidence type="ECO:0000256" key="2">
    <source>
        <dbReference type="ARBA" id="ARBA00010817"/>
    </source>
</evidence>
<dbReference type="GO" id="GO:0005737">
    <property type="term" value="C:cytoplasm"/>
    <property type="evidence" value="ECO:0007669"/>
    <property type="project" value="TreeGrafter"/>
</dbReference>
<evidence type="ECO:0000256" key="4">
    <source>
        <dbReference type="ARBA" id="ARBA00022763"/>
    </source>
</evidence>
<dbReference type="GO" id="GO:0008725">
    <property type="term" value="F:DNA-3-methyladenine glycosylase activity"/>
    <property type="evidence" value="ECO:0007669"/>
    <property type="project" value="TreeGrafter"/>
</dbReference>
<dbReference type="Gene3D" id="1.10.340.30">
    <property type="entry name" value="Hypothetical protein, domain 2"/>
    <property type="match status" value="1"/>
</dbReference>
<dbReference type="Pfam" id="PF00730">
    <property type="entry name" value="HhH-GPD"/>
    <property type="match status" value="1"/>
</dbReference>
<dbReference type="RefSeq" id="WP_133591497.1">
    <property type="nucleotide sequence ID" value="NZ_CP037953.1"/>
</dbReference>
<name>A0A4R6UTL4_9GAMM</name>
<dbReference type="FunFam" id="1.10.340.30:FF:000004">
    <property type="entry name" value="DNA-3-methyladenine glycosylase II"/>
    <property type="match status" value="1"/>
</dbReference>
<evidence type="ECO:0000313" key="8">
    <source>
        <dbReference type="Proteomes" id="UP000295375"/>
    </source>
</evidence>
<evidence type="ECO:0000256" key="3">
    <source>
        <dbReference type="ARBA" id="ARBA00012000"/>
    </source>
</evidence>
<evidence type="ECO:0000256" key="5">
    <source>
        <dbReference type="ARBA" id="ARBA00023204"/>
    </source>
</evidence>
<dbReference type="InterPro" id="IPR003265">
    <property type="entry name" value="HhH-GPD_domain"/>
</dbReference>
<feature type="domain" description="HhH-GPD" evidence="6">
    <location>
        <begin position="54"/>
        <end position="209"/>
    </location>
</feature>
<comment type="catalytic activity">
    <reaction evidence="1">
        <text>Hydrolysis of alkylated DNA, releasing 3-methyladenine, 3-methylguanine, 7-methylguanine and 7-methyladenine.</text>
        <dbReference type="EC" id="3.2.2.21"/>
    </reaction>
</comment>
<accession>A0A4R6UTL4</accession>
<evidence type="ECO:0000256" key="1">
    <source>
        <dbReference type="ARBA" id="ARBA00000086"/>
    </source>
</evidence>
<dbReference type="PANTHER" id="PTHR43003:SF5">
    <property type="entry name" value="DNA-3-METHYLADENINE GLYCOSYLASE"/>
    <property type="match status" value="1"/>
</dbReference>
<organism evidence="7 8">
    <name type="scientific">Permianibacter aggregans</name>
    <dbReference type="NCBI Taxonomy" id="1510150"/>
    <lineage>
        <taxon>Bacteria</taxon>
        <taxon>Pseudomonadati</taxon>
        <taxon>Pseudomonadota</taxon>
        <taxon>Gammaproteobacteria</taxon>
        <taxon>Pseudomonadales</taxon>
        <taxon>Pseudomonadaceae</taxon>
        <taxon>Permianibacter</taxon>
    </lineage>
</organism>
<dbReference type="EMBL" id="SNYM01000012">
    <property type="protein sequence ID" value="TDQ46774.1"/>
    <property type="molecule type" value="Genomic_DNA"/>
</dbReference>